<reference evidence="2" key="1">
    <citation type="journal article" date="2023" name="Insect Mol. Biol.">
        <title>Genome sequencing provides insights into the evolution of gene families encoding plant cell wall-degrading enzymes in longhorned beetles.</title>
        <authorList>
            <person name="Shin N.R."/>
            <person name="Okamura Y."/>
            <person name="Kirsch R."/>
            <person name="Pauchet Y."/>
        </authorList>
    </citation>
    <scope>NUCLEOTIDE SEQUENCE</scope>
    <source>
        <strain evidence="2">MMC_N1</strain>
    </source>
</reference>
<evidence type="ECO:0000313" key="2">
    <source>
        <dbReference type="EMBL" id="KAJ8978168.1"/>
    </source>
</evidence>
<sequence length="151" mass="17579">MLANFCFCYKHRSAAILMAVTSLIAGILGTISFGVKVHFKSNRTDDDYLIFSVFHLLISIILISALIWEKPLLICIYLVLHIAVLTAFLTHMIIYIQIGKLFIIFIGVLCIILYFMYCIYLHYVQMKMKLKSRTNERYVDAVYYINNNTLY</sequence>
<evidence type="ECO:0000256" key="1">
    <source>
        <dbReference type="SAM" id="Phobius"/>
    </source>
</evidence>
<name>A0ABQ9JIX2_9CUCU</name>
<keyword evidence="1" id="KW-0472">Membrane</keyword>
<protein>
    <recommendedName>
        <fullName evidence="4">NADH dehydrogenase subunit 6</fullName>
    </recommendedName>
</protein>
<evidence type="ECO:0000313" key="3">
    <source>
        <dbReference type="Proteomes" id="UP001162164"/>
    </source>
</evidence>
<organism evidence="2 3">
    <name type="scientific">Molorchus minor</name>
    <dbReference type="NCBI Taxonomy" id="1323400"/>
    <lineage>
        <taxon>Eukaryota</taxon>
        <taxon>Metazoa</taxon>
        <taxon>Ecdysozoa</taxon>
        <taxon>Arthropoda</taxon>
        <taxon>Hexapoda</taxon>
        <taxon>Insecta</taxon>
        <taxon>Pterygota</taxon>
        <taxon>Neoptera</taxon>
        <taxon>Endopterygota</taxon>
        <taxon>Coleoptera</taxon>
        <taxon>Polyphaga</taxon>
        <taxon>Cucujiformia</taxon>
        <taxon>Chrysomeloidea</taxon>
        <taxon>Cerambycidae</taxon>
        <taxon>Lamiinae</taxon>
        <taxon>Monochamini</taxon>
        <taxon>Molorchus</taxon>
    </lineage>
</organism>
<feature type="transmembrane region" description="Helical" evidence="1">
    <location>
        <begin position="75"/>
        <end position="96"/>
    </location>
</feature>
<gene>
    <name evidence="2" type="ORF">NQ317_009656</name>
</gene>
<feature type="transmembrane region" description="Helical" evidence="1">
    <location>
        <begin position="12"/>
        <end position="36"/>
    </location>
</feature>
<dbReference type="Proteomes" id="UP001162164">
    <property type="component" value="Unassembled WGS sequence"/>
</dbReference>
<keyword evidence="1" id="KW-0812">Transmembrane</keyword>
<accession>A0ABQ9JIX2</accession>
<feature type="transmembrane region" description="Helical" evidence="1">
    <location>
        <begin position="102"/>
        <end position="123"/>
    </location>
</feature>
<keyword evidence="3" id="KW-1185">Reference proteome</keyword>
<keyword evidence="1" id="KW-1133">Transmembrane helix</keyword>
<feature type="transmembrane region" description="Helical" evidence="1">
    <location>
        <begin position="48"/>
        <end position="68"/>
    </location>
</feature>
<evidence type="ECO:0008006" key="4">
    <source>
        <dbReference type="Google" id="ProtNLM"/>
    </source>
</evidence>
<proteinExistence type="predicted"/>
<dbReference type="EMBL" id="JAPWTJ010000466">
    <property type="protein sequence ID" value="KAJ8978168.1"/>
    <property type="molecule type" value="Genomic_DNA"/>
</dbReference>
<comment type="caution">
    <text evidence="2">The sequence shown here is derived from an EMBL/GenBank/DDBJ whole genome shotgun (WGS) entry which is preliminary data.</text>
</comment>